<protein>
    <submittedName>
        <fullName evidence="1">DUF1116 domain-containing protein</fullName>
    </submittedName>
</protein>
<keyword evidence="2" id="KW-1185">Reference proteome</keyword>
<dbReference type="Pfam" id="PF06545">
    <property type="entry name" value="AllG"/>
    <property type="match status" value="1"/>
</dbReference>
<dbReference type="EMBL" id="JBHTLX010000007">
    <property type="protein sequence ID" value="MFD1247212.1"/>
    <property type="molecule type" value="Genomic_DNA"/>
</dbReference>
<dbReference type="RefSeq" id="WP_367920454.1">
    <property type="nucleotide sequence ID" value="NZ_BAABAC010000032.1"/>
</dbReference>
<dbReference type="Gene3D" id="3.90.1710.10">
    <property type="entry name" value="Enterococcus faecalis V583 domain"/>
    <property type="match status" value="1"/>
</dbReference>
<name>A0ABW3VWC2_9ACTN</name>
<proteinExistence type="predicted"/>
<reference evidence="2" key="1">
    <citation type="journal article" date="2019" name="Int. J. Syst. Evol. Microbiol.">
        <title>The Global Catalogue of Microorganisms (GCM) 10K type strain sequencing project: providing services to taxonomists for standard genome sequencing and annotation.</title>
        <authorList>
            <consortium name="The Broad Institute Genomics Platform"/>
            <consortium name="The Broad Institute Genome Sequencing Center for Infectious Disease"/>
            <person name="Wu L."/>
            <person name="Ma J."/>
        </authorList>
    </citation>
    <scope>NUCLEOTIDE SEQUENCE [LARGE SCALE GENOMIC DNA]</scope>
    <source>
        <strain evidence="2">CCUG 52478</strain>
    </source>
</reference>
<dbReference type="Gene3D" id="1.10.10.660">
    <property type="entry name" value="conserved protein of unknown function from Enterococcus faecalis V583"/>
    <property type="match status" value="1"/>
</dbReference>
<dbReference type="Gene3D" id="3.90.1700.10">
    <property type="entry name" value="v583 domain like"/>
    <property type="match status" value="1"/>
</dbReference>
<accession>A0ABW3VWC2</accession>
<comment type="caution">
    <text evidence="1">The sequence shown here is derived from an EMBL/GenBank/DDBJ whole genome shotgun (WGS) entry which is preliminary data.</text>
</comment>
<dbReference type="InterPro" id="IPR024033">
    <property type="entry name" value="OXTCase_su_AllG_h-dom"/>
</dbReference>
<gene>
    <name evidence="1" type="ORF">ACFQ3F_05375</name>
</gene>
<evidence type="ECO:0000313" key="2">
    <source>
        <dbReference type="Proteomes" id="UP001597229"/>
    </source>
</evidence>
<dbReference type="Proteomes" id="UP001597229">
    <property type="component" value="Unassembled WGS sequence"/>
</dbReference>
<dbReference type="InterPro" id="IPR009499">
    <property type="entry name" value="AllG-like"/>
</dbReference>
<organism evidence="1 2">
    <name type="scientific">Nocardioides ginsengisoli</name>
    <dbReference type="NCBI Taxonomy" id="363868"/>
    <lineage>
        <taxon>Bacteria</taxon>
        <taxon>Bacillati</taxon>
        <taxon>Actinomycetota</taxon>
        <taxon>Actinomycetes</taxon>
        <taxon>Propionibacteriales</taxon>
        <taxon>Nocardioidaceae</taxon>
        <taxon>Nocardioides</taxon>
    </lineage>
</organism>
<evidence type="ECO:0000313" key="1">
    <source>
        <dbReference type="EMBL" id="MFD1247212.1"/>
    </source>
</evidence>
<sequence length="421" mass="44982">MVSAPTVPEALDDVDIANAEAFRRLDAADPWVVDVAPARDVIPGYTDDLVLTSGAPMAWEDYVGGQREALIGGALFEGLAATREEAVEGFASGRIRVGACHDYGAVGSLAGIYTASMPVFVVENRALGNVGFCNFYEGKEPRRLNYGCYDEGVHERLLHVNTVLAPVVGEAIRRTGGVPLKSLIARALRMGDEVHSRNAAASMLFNREILPAVLDMVRDDVPGVRETMVHLAENDYFFLRLSMAAAKVSADAMVVPGSTLVSAMAFSCRGFAIKLAGLGDRWFEGPPPVHEGKLFAGHSEDEITWMGGESPITETVGLGGFAQACALTLQEYQGGSAAVMIERNEQMYEITQGESSTYRIPLFDFRGTPTAIDARKVLATGITPVMDVGLAGRDGGQIGAGIIRAPRECFELAMTAFEAAL</sequence>